<dbReference type="PANTHER" id="PTHR23308">
    <property type="entry name" value="NUCLEAR INHIBITOR OF PROTEIN PHOSPHATASE-1"/>
    <property type="match status" value="1"/>
</dbReference>
<name>A0A0V7ZT67_9CYAN</name>
<dbReference type="CDD" id="cd00060">
    <property type="entry name" value="FHA"/>
    <property type="match status" value="1"/>
</dbReference>
<dbReference type="RefSeq" id="WP_063800769.1">
    <property type="nucleotide sequence ID" value="NZ_LMTZ01000085.1"/>
</dbReference>
<evidence type="ECO:0000313" key="3">
    <source>
        <dbReference type="EMBL" id="KST64495.1"/>
    </source>
</evidence>
<proteinExistence type="predicted"/>
<dbReference type="InterPro" id="IPR000253">
    <property type="entry name" value="FHA_dom"/>
</dbReference>
<feature type="region of interest" description="Disordered" evidence="1">
    <location>
        <begin position="194"/>
        <end position="214"/>
    </location>
</feature>
<evidence type="ECO:0000256" key="1">
    <source>
        <dbReference type="SAM" id="MobiDB-lite"/>
    </source>
</evidence>
<dbReference type="Proteomes" id="UP000053372">
    <property type="component" value="Unassembled WGS sequence"/>
</dbReference>
<dbReference type="EMBL" id="LMTZ01000085">
    <property type="protein sequence ID" value="KST67824.1"/>
    <property type="molecule type" value="Genomic_DNA"/>
</dbReference>
<dbReference type="SMART" id="SM00240">
    <property type="entry name" value="FHA"/>
    <property type="match status" value="1"/>
</dbReference>
<dbReference type="OrthoDB" id="9816434at2"/>
<evidence type="ECO:0000313" key="4">
    <source>
        <dbReference type="EMBL" id="KST67824.1"/>
    </source>
</evidence>
<sequence length="256" mass="29120">MSNLHLSRVERSPVVAELAQSELQKKLQLYQVFLKLYEHHGALLNQILQLENLTDLSFEQTRQSYVQAVINGKESCIITNLGEGKSRKLRQPQLIWTIGRGENNGICVGNQYISRHHAAIQYLKAKGFILIDFNSTNGSYVNGERIYQSQEIQDGDSIRLGNLIFPFFINLSTQILPIVATELLTQSIPKKNKLNTREPENFSDETKQFPSSLSSSPEILQKLKSSDRHLVGISILEKHLKLHQNSEIVDSFFESK</sequence>
<dbReference type="Pfam" id="PF00498">
    <property type="entry name" value="FHA"/>
    <property type="match status" value="1"/>
</dbReference>
<dbReference type="SUPFAM" id="SSF49879">
    <property type="entry name" value="SMAD/FHA domain"/>
    <property type="match status" value="1"/>
</dbReference>
<dbReference type="AlphaFoldDB" id="A0A0V7ZT67"/>
<evidence type="ECO:0000313" key="5">
    <source>
        <dbReference type="Proteomes" id="UP000053372"/>
    </source>
</evidence>
<dbReference type="PROSITE" id="PS50006">
    <property type="entry name" value="FHA_DOMAIN"/>
    <property type="match status" value="1"/>
</dbReference>
<comment type="caution">
    <text evidence="4">The sequence shown here is derived from an EMBL/GenBank/DDBJ whole genome shotgun (WGS) entry which is preliminary data.</text>
</comment>
<feature type="compositionally biased region" description="Basic and acidic residues" evidence="1">
    <location>
        <begin position="195"/>
        <end position="207"/>
    </location>
</feature>
<evidence type="ECO:0000259" key="2">
    <source>
        <dbReference type="PROSITE" id="PS50006"/>
    </source>
</evidence>
<dbReference type="InterPro" id="IPR008984">
    <property type="entry name" value="SMAD_FHA_dom_sf"/>
</dbReference>
<dbReference type="EMBL" id="LMTZ01000121">
    <property type="protein sequence ID" value="KST64495.1"/>
    <property type="molecule type" value="Genomic_DNA"/>
</dbReference>
<keyword evidence="5" id="KW-1185">Reference proteome</keyword>
<accession>A0A0V7ZT67</accession>
<protein>
    <recommendedName>
        <fullName evidence="2">FHA domain-containing protein</fullName>
    </recommendedName>
</protein>
<dbReference type="InterPro" id="IPR050923">
    <property type="entry name" value="Cell_Proc_Reg/RNA_Proc"/>
</dbReference>
<dbReference type="Gene3D" id="2.60.200.20">
    <property type="match status" value="1"/>
</dbReference>
<gene>
    <name evidence="3" type="ORF">BC008_17865</name>
    <name evidence="4" type="ORF">BC008_44585</name>
</gene>
<reference evidence="4 5" key="1">
    <citation type="journal article" date="2015" name="Genome Announc.">
        <title>Draft Genome of the Euendolithic (true boring) Cyanobacterium Mastigocoleus testarum strain BC008.</title>
        <authorList>
            <person name="Guida B.S."/>
            <person name="Garcia-Pichel F."/>
        </authorList>
    </citation>
    <scope>NUCLEOTIDE SEQUENCE [LARGE SCALE GENOMIC DNA]</scope>
    <source>
        <strain evidence="4 5">BC008</strain>
    </source>
</reference>
<feature type="domain" description="FHA" evidence="2">
    <location>
        <begin position="96"/>
        <end position="146"/>
    </location>
</feature>
<organism evidence="4 5">
    <name type="scientific">Mastigocoleus testarum BC008</name>
    <dbReference type="NCBI Taxonomy" id="371196"/>
    <lineage>
        <taxon>Bacteria</taxon>
        <taxon>Bacillati</taxon>
        <taxon>Cyanobacteriota</taxon>
        <taxon>Cyanophyceae</taxon>
        <taxon>Nostocales</taxon>
        <taxon>Hapalosiphonaceae</taxon>
        <taxon>Mastigocoleus</taxon>
    </lineage>
</organism>